<feature type="binding site" evidence="7">
    <location>
        <position position="77"/>
    </location>
    <ligand>
        <name>NADP(+)</name>
        <dbReference type="ChEBI" id="CHEBI:58349"/>
    </ligand>
</feature>
<dbReference type="PANTHER" id="PTHR21085">
    <property type="entry name" value="CHORISMATE SYNTHASE"/>
    <property type="match status" value="1"/>
</dbReference>
<dbReference type="InterPro" id="IPR020541">
    <property type="entry name" value="Chorismate_synthase_CS"/>
</dbReference>
<dbReference type="Gene3D" id="3.60.150.10">
    <property type="entry name" value="Chorismate synthase AroC"/>
    <property type="match status" value="1"/>
</dbReference>
<dbReference type="Proteomes" id="UP000075222">
    <property type="component" value="Chromosome I"/>
</dbReference>
<evidence type="ECO:0000313" key="9">
    <source>
        <dbReference type="EMBL" id="CUX76475.1"/>
    </source>
</evidence>
<keyword evidence="7" id="KW-0274">FAD</keyword>
<evidence type="ECO:0000256" key="5">
    <source>
        <dbReference type="ARBA" id="ARBA00023141"/>
    </source>
</evidence>
<dbReference type="PROSITE" id="PS00789">
    <property type="entry name" value="CHORISMATE_SYNTHASE_3"/>
    <property type="match status" value="1"/>
</dbReference>
<dbReference type="EMBL" id="LN998829">
    <property type="protein sequence ID" value="CUX76475.1"/>
    <property type="molecule type" value="Genomic_DNA"/>
</dbReference>
<dbReference type="UniPathway" id="UPA00053">
    <property type="reaction ID" value="UER00090"/>
</dbReference>
<comment type="similarity">
    <text evidence="2 7 8">Belongs to the chorismate synthase family.</text>
</comment>
<protein>
    <recommendedName>
        <fullName evidence="3 7">Chorismate synthase</fullName>
        <shortName evidence="7">CS</shortName>
        <ecNumber evidence="3 7">4.2.3.5</ecNumber>
    </recommendedName>
    <alternativeName>
        <fullName evidence="7">5-enolpyruvylshikimate-3-phosphate phospholyase</fullName>
    </alternativeName>
</protein>
<comment type="pathway">
    <text evidence="1 7 8">Metabolic intermediate biosynthesis; chorismate biosynthesis; chorismate from D-erythrose 4-phosphate and phosphoenolpyruvate: step 7/7.</text>
</comment>
<dbReference type="NCBIfam" id="NF003793">
    <property type="entry name" value="PRK05382.1"/>
    <property type="match status" value="1"/>
</dbReference>
<dbReference type="GO" id="GO:0004107">
    <property type="term" value="F:chorismate synthase activity"/>
    <property type="evidence" value="ECO:0007669"/>
    <property type="project" value="UniProtKB-UniRule"/>
</dbReference>
<feature type="binding site" evidence="7">
    <location>
        <begin position="261"/>
        <end position="262"/>
    </location>
    <ligand>
        <name>FMN</name>
        <dbReference type="ChEBI" id="CHEBI:58210"/>
    </ligand>
</feature>
<keyword evidence="6 7" id="KW-0456">Lyase</keyword>
<dbReference type="GO" id="GO:0008652">
    <property type="term" value="P:amino acid biosynthetic process"/>
    <property type="evidence" value="ECO:0007669"/>
    <property type="project" value="UniProtKB-KW"/>
</dbReference>
<accession>A0A143WMR1</accession>
<feature type="binding site" evidence="7">
    <location>
        <position position="339"/>
    </location>
    <ligand>
        <name>FMN</name>
        <dbReference type="ChEBI" id="CHEBI:58210"/>
    </ligand>
</feature>
<proteinExistence type="inferred from homology"/>
<evidence type="ECO:0000256" key="2">
    <source>
        <dbReference type="ARBA" id="ARBA00008014"/>
    </source>
</evidence>
<dbReference type="GO" id="GO:0009073">
    <property type="term" value="P:aromatic amino acid family biosynthetic process"/>
    <property type="evidence" value="ECO:0007669"/>
    <property type="project" value="UniProtKB-KW"/>
</dbReference>
<feature type="binding site" evidence="7">
    <location>
        <position position="71"/>
    </location>
    <ligand>
        <name>NADP(+)</name>
        <dbReference type="ChEBI" id="CHEBI:58349"/>
    </ligand>
</feature>
<evidence type="ECO:0000256" key="1">
    <source>
        <dbReference type="ARBA" id="ARBA00005044"/>
    </source>
</evidence>
<dbReference type="GO" id="GO:0010181">
    <property type="term" value="F:FMN binding"/>
    <property type="evidence" value="ECO:0007669"/>
    <property type="project" value="TreeGrafter"/>
</dbReference>
<keyword evidence="7" id="KW-0285">Flavoprotein</keyword>
<dbReference type="AlphaFoldDB" id="A0A143WMR1"/>
<evidence type="ECO:0000256" key="8">
    <source>
        <dbReference type="RuleBase" id="RU000605"/>
    </source>
</evidence>
<keyword evidence="5 7" id="KW-0057">Aromatic amino acid biosynthesis</keyword>
<dbReference type="SUPFAM" id="SSF103263">
    <property type="entry name" value="Chorismate synthase, AroC"/>
    <property type="match status" value="1"/>
</dbReference>
<evidence type="ECO:0000256" key="7">
    <source>
        <dbReference type="HAMAP-Rule" id="MF_00300"/>
    </source>
</evidence>
<evidence type="ECO:0000256" key="6">
    <source>
        <dbReference type="ARBA" id="ARBA00023239"/>
    </source>
</evidence>
<keyword evidence="7" id="KW-0288">FMN</keyword>
<comment type="function">
    <text evidence="7">Catalyzes the anti-1,4-elimination of the C-3 phosphate and the C-6 proR hydrogen from 5-enolpyruvylshikimate-3-phosphate (EPSP) to yield chorismate, which is the branch point compound that serves as the starting substrate for the three terminal pathways of aromatic amino acid biosynthesis. This reaction introduces a second double bond into the aromatic ring system.</text>
</comment>
<dbReference type="EC" id="4.2.3.5" evidence="3 7"/>
<feature type="binding site" evidence="7">
    <location>
        <begin position="313"/>
        <end position="317"/>
    </location>
    <ligand>
        <name>FMN</name>
        <dbReference type="ChEBI" id="CHEBI:58210"/>
    </ligand>
</feature>
<dbReference type="PIRSF" id="PIRSF001456">
    <property type="entry name" value="Chorismate_synth"/>
    <property type="match status" value="1"/>
</dbReference>
<dbReference type="Pfam" id="PF01264">
    <property type="entry name" value="Chorismate_synt"/>
    <property type="match status" value="1"/>
</dbReference>
<keyword evidence="7" id="KW-0521">NADP</keyword>
<dbReference type="GO" id="GO:0005829">
    <property type="term" value="C:cytosol"/>
    <property type="evidence" value="ECO:0007669"/>
    <property type="project" value="TreeGrafter"/>
</dbReference>
<dbReference type="NCBIfam" id="TIGR00033">
    <property type="entry name" value="aroC"/>
    <property type="match status" value="1"/>
</dbReference>
<dbReference type="PATRIC" id="fig|189385.7.peg.104"/>
<dbReference type="PROSITE" id="PS00788">
    <property type="entry name" value="CHORISMATE_SYNTHASE_2"/>
    <property type="match status" value="1"/>
</dbReference>
<keyword evidence="4 7" id="KW-0028">Amino-acid biosynthesis</keyword>
<dbReference type="PROSITE" id="PS00787">
    <property type="entry name" value="CHORISMATE_SYNTHASE_1"/>
    <property type="match status" value="1"/>
</dbReference>
<dbReference type="CDD" id="cd07304">
    <property type="entry name" value="Chorismate_synthase"/>
    <property type="match status" value="1"/>
</dbReference>
<dbReference type="InterPro" id="IPR000453">
    <property type="entry name" value="Chorismate_synth"/>
</dbReference>
<feature type="binding site" evidence="7">
    <location>
        <position position="298"/>
    </location>
    <ligand>
        <name>FMN</name>
        <dbReference type="ChEBI" id="CHEBI:58210"/>
    </ligand>
</feature>
<dbReference type="InterPro" id="IPR035904">
    <property type="entry name" value="Chorismate_synth_AroC_sf"/>
</dbReference>
<evidence type="ECO:0000313" key="10">
    <source>
        <dbReference type="Proteomes" id="UP000075222"/>
    </source>
</evidence>
<name>A0A143WMR1_TREPR</name>
<evidence type="ECO:0000256" key="4">
    <source>
        <dbReference type="ARBA" id="ARBA00022605"/>
    </source>
</evidence>
<evidence type="ECO:0000256" key="3">
    <source>
        <dbReference type="ARBA" id="ARBA00013036"/>
    </source>
</evidence>
<comment type="subunit">
    <text evidence="7">Homotetramer.</text>
</comment>
<reference evidence="10" key="1">
    <citation type="submission" date="2016-01" db="EMBL/GenBank/DDBJ databases">
        <authorList>
            <person name="Husnik F."/>
        </authorList>
    </citation>
    <scope>NUCLEOTIDE SEQUENCE [LARGE SCALE GENOMIC DNA]</scope>
</reference>
<dbReference type="PANTHER" id="PTHR21085:SF0">
    <property type="entry name" value="CHORISMATE SYNTHASE"/>
    <property type="match status" value="1"/>
</dbReference>
<comment type="cofactor">
    <cofactor evidence="7 8">
        <name>FMNH2</name>
        <dbReference type="ChEBI" id="CHEBI:57618"/>
    </cofactor>
    <text evidence="7 8">Reduced FMN (FMNH(2)).</text>
</comment>
<dbReference type="GO" id="GO:0009423">
    <property type="term" value="P:chorismate biosynthetic process"/>
    <property type="evidence" value="ECO:0007669"/>
    <property type="project" value="UniProtKB-UniRule"/>
</dbReference>
<comment type="catalytic activity">
    <reaction evidence="7 8">
        <text>5-O-(1-carboxyvinyl)-3-phosphoshikimate = chorismate + phosphate</text>
        <dbReference type="Rhea" id="RHEA:21020"/>
        <dbReference type="ChEBI" id="CHEBI:29748"/>
        <dbReference type="ChEBI" id="CHEBI:43474"/>
        <dbReference type="ChEBI" id="CHEBI:57701"/>
        <dbReference type="EC" id="4.2.3.5"/>
    </reaction>
</comment>
<feature type="binding site" evidence="7">
    <location>
        <begin position="148"/>
        <end position="150"/>
    </location>
    <ligand>
        <name>FMN</name>
        <dbReference type="ChEBI" id="CHEBI:58210"/>
    </ligand>
</feature>
<dbReference type="HAMAP" id="MF_00300">
    <property type="entry name" value="Chorismate_synth"/>
    <property type="match status" value="1"/>
</dbReference>
<organism evidence="9 10">
    <name type="scientific">Tremblaya princeps</name>
    <dbReference type="NCBI Taxonomy" id="189385"/>
    <lineage>
        <taxon>Bacteria</taxon>
        <taxon>Pseudomonadati</taxon>
        <taxon>Pseudomonadota</taxon>
        <taxon>Betaproteobacteria</taxon>
        <taxon>Candidatus Tremblayella</taxon>
    </lineage>
</organism>
<sequence>MQPRYVCEHPTIKDVVRCTYPKERMSNRFGCTFAVSTFGESHGPVVGCVVDGCPPGVRMVDVGIQAELDRRRPGSSKYVTQRAEADRVVIISGVFRGATTGAPIALVVRSTDQRSSDYRGIRHAFRPGHADYSYHVKYNHRDYRGGGRSSARLTAPVVAAGAIAKAYLACSHGARVRGCMLRVGTRRARYAHWCYVRSNPFSCCDARTAGTAALCMLRALQHGSSVGATVQVWVEGLPAGLGDPLYAKLSSCLAHGMMSVNAVKAVRIGFTGMDSCGYRGDMLTQRGFLSNRLGGIAGGLSTGQDVVAAVAMKPTPSSCNYRRSTSRDGLPVFMRTRGRHDPCVGMRAPPVLEAIAALCSAGASLKSRASISGHRIPSQHPASYLY</sequence>
<gene>
    <name evidence="7 9" type="primary">aroC</name>
    <name evidence="9" type="ORF">PMARG_TP00091</name>
</gene>